<dbReference type="NCBIfam" id="NF008266">
    <property type="entry name" value="PRK11038.1"/>
    <property type="match status" value="1"/>
</dbReference>
<gene>
    <name evidence="1" type="primary">rsmS</name>
    <name evidence="1" type="ORF">ACFOEE_13925</name>
</gene>
<dbReference type="EMBL" id="JBHRSD010000024">
    <property type="protein sequence ID" value="MFC3033621.1"/>
    <property type="molecule type" value="Genomic_DNA"/>
</dbReference>
<proteinExistence type="predicted"/>
<organism evidence="1 2">
    <name type="scientific">Pseudoalteromonas fenneropenaei</name>
    <dbReference type="NCBI Taxonomy" id="1737459"/>
    <lineage>
        <taxon>Bacteria</taxon>
        <taxon>Pseudomonadati</taxon>
        <taxon>Pseudomonadota</taxon>
        <taxon>Gammaproteobacteria</taxon>
        <taxon>Alteromonadales</taxon>
        <taxon>Pseudoalteromonadaceae</taxon>
        <taxon>Pseudoalteromonas</taxon>
    </lineage>
</organism>
<comment type="caution">
    <text evidence="1">The sequence shown here is derived from an EMBL/GenBank/DDBJ whole genome shotgun (WGS) entry which is preliminary data.</text>
</comment>
<evidence type="ECO:0000313" key="2">
    <source>
        <dbReference type="Proteomes" id="UP001595453"/>
    </source>
</evidence>
<protein>
    <submittedName>
        <fullName evidence="1">Pleiotropic regulatory protein RsmS</fullName>
    </submittedName>
</protein>
<dbReference type="Pfam" id="PF10689">
    <property type="entry name" value="DUF2496"/>
    <property type="match status" value="1"/>
</dbReference>
<dbReference type="Proteomes" id="UP001595453">
    <property type="component" value="Unassembled WGS sequence"/>
</dbReference>
<accession>A0ABV7CM25</accession>
<sequence length="53" mass="5947">MTHTLETAPDHVQLAVDLILLLEQNDIPAAQALRALAIVTQDYQHKLELEDNI</sequence>
<reference evidence="2" key="1">
    <citation type="journal article" date="2019" name="Int. J. Syst. Evol. Microbiol.">
        <title>The Global Catalogue of Microorganisms (GCM) 10K type strain sequencing project: providing services to taxonomists for standard genome sequencing and annotation.</title>
        <authorList>
            <consortium name="The Broad Institute Genomics Platform"/>
            <consortium name="The Broad Institute Genome Sequencing Center for Infectious Disease"/>
            <person name="Wu L."/>
            <person name="Ma J."/>
        </authorList>
    </citation>
    <scope>NUCLEOTIDE SEQUENCE [LARGE SCALE GENOMIC DNA]</scope>
    <source>
        <strain evidence="2">KCTC 42730</strain>
    </source>
</reference>
<name>A0ABV7CM25_9GAMM</name>
<keyword evidence="2" id="KW-1185">Reference proteome</keyword>
<dbReference type="RefSeq" id="WP_377125354.1">
    <property type="nucleotide sequence ID" value="NZ_JBHRSD010000024.1"/>
</dbReference>
<evidence type="ECO:0000313" key="1">
    <source>
        <dbReference type="EMBL" id="MFC3033621.1"/>
    </source>
</evidence>
<dbReference type="InterPro" id="IPR019630">
    <property type="entry name" value="DUF2496_YbaM-rel"/>
</dbReference>